<feature type="compositionally biased region" description="Low complexity" evidence="1">
    <location>
        <begin position="892"/>
        <end position="927"/>
    </location>
</feature>
<evidence type="ECO:0000259" key="3">
    <source>
        <dbReference type="Pfam" id="PF14418"/>
    </source>
</evidence>
<feature type="compositionally biased region" description="Basic and acidic residues" evidence="1">
    <location>
        <begin position="412"/>
        <end position="422"/>
    </location>
</feature>
<dbReference type="InterPro" id="IPR025677">
    <property type="entry name" value="OST-HTH-assoc_dom"/>
</dbReference>
<dbReference type="Pfam" id="PF01936">
    <property type="entry name" value="NYN"/>
    <property type="match status" value="1"/>
</dbReference>
<dbReference type="EMBL" id="AJWJ01000686">
    <property type="protein sequence ID" value="KAF2069330.1"/>
    <property type="molecule type" value="Genomic_DNA"/>
</dbReference>
<feature type="region of interest" description="Disordered" evidence="1">
    <location>
        <begin position="495"/>
        <end position="523"/>
    </location>
</feature>
<accession>A0A8J4UW45</accession>
<name>A0A8J4UW45_9MYCE</name>
<dbReference type="PANTHER" id="PTHR36911">
    <property type="entry name" value="LIM ZINC-BINDING DOMAIN-CONTAINING PROTEIN-RELATED"/>
    <property type="match status" value="1"/>
</dbReference>
<feature type="region of interest" description="Disordered" evidence="1">
    <location>
        <begin position="892"/>
        <end position="941"/>
    </location>
</feature>
<evidence type="ECO:0000259" key="4">
    <source>
        <dbReference type="Pfam" id="PF16561"/>
    </source>
</evidence>
<feature type="compositionally biased region" description="Low complexity" evidence="1">
    <location>
        <begin position="14"/>
        <end position="40"/>
    </location>
</feature>
<evidence type="ECO:0000313" key="6">
    <source>
        <dbReference type="Proteomes" id="UP000695562"/>
    </source>
</evidence>
<dbReference type="CDD" id="cd02859">
    <property type="entry name" value="E_set_AMPKbeta_like_N"/>
    <property type="match status" value="1"/>
</dbReference>
<reference evidence="5" key="1">
    <citation type="submission" date="2020-01" db="EMBL/GenBank/DDBJ databases">
        <title>Development of genomics and gene disruption for Polysphondylium violaceum indicates a role for the polyketide synthase stlB in stalk morphogenesis.</title>
        <authorList>
            <person name="Narita B."/>
            <person name="Kawabe Y."/>
            <person name="Kin K."/>
            <person name="Saito T."/>
            <person name="Gibbs R."/>
            <person name="Kuspa A."/>
            <person name="Muzny D."/>
            <person name="Queller D."/>
            <person name="Richards S."/>
            <person name="Strassman J."/>
            <person name="Sucgang R."/>
            <person name="Worley K."/>
            <person name="Schaap P."/>
        </authorList>
    </citation>
    <scope>NUCLEOTIDE SEQUENCE</scope>
    <source>
        <strain evidence="5">QSvi11</strain>
    </source>
</reference>
<feature type="compositionally biased region" description="Polar residues" evidence="1">
    <location>
        <begin position="423"/>
        <end position="432"/>
    </location>
</feature>
<dbReference type="OrthoDB" id="549353at2759"/>
<evidence type="ECO:0000259" key="2">
    <source>
        <dbReference type="Pfam" id="PF01936"/>
    </source>
</evidence>
<dbReference type="Pfam" id="PF14418">
    <property type="entry name" value="OHA"/>
    <property type="match status" value="1"/>
</dbReference>
<evidence type="ECO:0000313" key="5">
    <source>
        <dbReference type="EMBL" id="KAF2069330.1"/>
    </source>
</evidence>
<feature type="region of interest" description="Disordered" evidence="1">
    <location>
        <begin position="244"/>
        <end position="263"/>
    </location>
</feature>
<dbReference type="Proteomes" id="UP000695562">
    <property type="component" value="Unassembled WGS sequence"/>
</dbReference>
<feature type="domain" description="NYN" evidence="2">
    <location>
        <begin position="58"/>
        <end position="191"/>
    </location>
</feature>
<evidence type="ECO:0000256" key="1">
    <source>
        <dbReference type="SAM" id="MobiDB-lite"/>
    </source>
</evidence>
<sequence>MLDTLFQGGGSRGSSGANSNNNNTNSNNNNNNNNNNNSKGVDQLTTIQYNKMQPDLPVNVFWDLENCAVPSNMKGIHVVNAIRSFALHRGVLKNISAFANLKLIKDDLRSNLQECGVLLHDVTRNKSNASDIAILVEILKLVIDNKPPHCIVLISGDRDFSNVLNTLTFRRYQVFLIHSTHASDVLKYSATASYEWISLLKGTIKAPSSPPTLSNQNQIYSQQQLIQQQPQQQLIQQQPQQQYHQQQQQQHYHHIQTQQQISQQQIPQQQQQIQQQQQQQYLSRSNPKVLNNFQNHHQQQQQQHFIQNQNQHQVNYNQNYNNSNNHFNNNNMNTNNNFKPPQNLNNNNINNNININNNSNNNNNNNNNNLNNNNNNNNSNNNHNNNNLNANNNINNNNSINNNNDDNQLVLKLDKTKEKSSDENLSPSSPHSNNKDSVDGDIEDNNTENIEQSSSFEEEQNSFYKEDSISTSNPIVGDDSSLLEIGSYEVMESMIEQSQLQSPPASSSPPPLSSVSPPSEMNTELIDNYNNSLISSTHLIDNNNSIYDLDSTFTNTISSVLSTSSTGINIINNNNNNNNNISNEENNLMLTKKKKKSNKIKEKPNTSPKTISPVLVSNKNNGGSTLSPLEQQSFDSTPNIVVGSNILRETLSCFHPLLDLLDKSENKRLTFSEIGIKLPYSLINKFGYTKLINYLYDAQALGLIVIKEIRQILWAFSVYNYENRNSIDLTKSSKKVFLHLIKTLDSLRRDYFKPTESQIVKRMKTLNYPCYNFDLILLPIAMSYGLLIDGEKPNRLIYPSSGRFEGLDPSIPNPDFFLPHTWTLLENFLRSMHPISKNGRYGFATFLKQSGPSEIKEMPLAVITSMVELAFKKRLLAYKNCNVYSQFDNIDGDNNSNNINHNNNNNNNNMNSNNNNTIDNDDISSNFDNDENSIDNLESGIDMDANLDGKIEETIASMMIPIDIDLSNVINSINLNNISNNDNSNNNNANINNSSNNDSNNNNTNNNSSNNININNNTSNNNNNINNNNNNNSINNNINNVNNNNINNNSSGFIIGNNPINNSSDLGKLQDKDEFNNDSMISTNNSGLNNISNINSINSGITNTITNNNNSNSNIQQSNTLNNNAILLNNSNNNNNKKYEESITVPITFTWPYSGNVIQLTGTFSTPIWEKRILLSYDNPVQLNTPLQNNKLSRIEEKCTESTGELTNPIRTVLLRLAPGRYEYKFVIDGNWEYDPQKPVITDEHGNVNNLLIIPHINNNNNNNNNNIDK</sequence>
<feature type="region of interest" description="Disordered" evidence="1">
    <location>
        <begin position="316"/>
        <end position="479"/>
    </location>
</feature>
<feature type="compositionally biased region" description="Low complexity" evidence="1">
    <location>
        <begin position="316"/>
        <end position="404"/>
    </location>
</feature>
<protein>
    <submittedName>
        <fullName evidence="5">Uncharacterized protein</fullName>
    </submittedName>
</protein>
<dbReference type="SUPFAM" id="SSF81296">
    <property type="entry name" value="E set domains"/>
    <property type="match status" value="1"/>
</dbReference>
<feature type="domain" description="AMP-activated protein kinase glycogen-binding" evidence="4">
    <location>
        <begin position="1212"/>
        <end position="1255"/>
    </location>
</feature>
<dbReference type="Gene3D" id="3.40.50.1010">
    <property type="entry name" value="5'-nuclease"/>
    <property type="match status" value="1"/>
</dbReference>
<dbReference type="InterPro" id="IPR013783">
    <property type="entry name" value="Ig-like_fold"/>
</dbReference>
<dbReference type="PANTHER" id="PTHR36911:SF3">
    <property type="entry name" value="GATA ZINC FINGER DOMAIN-CONTAINING PROTEIN 4-RELATED"/>
    <property type="match status" value="1"/>
</dbReference>
<feature type="domain" description="OST-HTH associated" evidence="3">
    <location>
        <begin position="832"/>
        <end position="904"/>
    </location>
</feature>
<keyword evidence="6" id="KW-1185">Reference proteome</keyword>
<dbReference type="GO" id="GO:0004540">
    <property type="term" value="F:RNA nuclease activity"/>
    <property type="evidence" value="ECO:0007669"/>
    <property type="project" value="InterPro"/>
</dbReference>
<gene>
    <name evidence="5" type="ORF">CYY_009351</name>
</gene>
<dbReference type="Gene3D" id="2.60.40.10">
    <property type="entry name" value="Immunoglobulins"/>
    <property type="match status" value="1"/>
</dbReference>
<comment type="caution">
    <text evidence="5">The sequence shown here is derived from an EMBL/GenBank/DDBJ whole genome shotgun (WGS) entry which is preliminary data.</text>
</comment>
<dbReference type="InterPro" id="IPR021139">
    <property type="entry name" value="NYN"/>
</dbReference>
<dbReference type="InterPro" id="IPR014756">
    <property type="entry name" value="Ig_E-set"/>
</dbReference>
<organism evidence="5 6">
    <name type="scientific">Polysphondylium violaceum</name>
    <dbReference type="NCBI Taxonomy" id="133409"/>
    <lineage>
        <taxon>Eukaryota</taxon>
        <taxon>Amoebozoa</taxon>
        <taxon>Evosea</taxon>
        <taxon>Eumycetozoa</taxon>
        <taxon>Dictyostelia</taxon>
        <taxon>Dictyosteliales</taxon>
        <taxon>Dictyosteliaceae</taxon>
        <taxon>Polysphondylium</taxon>
    </lineage>
</organism>
<proteinExistence type="predicted"/>
<feature type="region of interest" description="Disordered" evidence="1">
    <location>
        <begin position="1"/>
        <end position="41"/>
    </location>
</feature>
<dbReference type="AlphaFoldDB" id="A0A8J4UW45"/>
<dbReference type="InterPro" id="IPR032640">
    <property type="entry name" value="AMPK1_CBM"/>
</dbReference>
<dbReference type="CDD" id="cd10910">
    <property type="entry name" value="PIN_limkain_b1_N_like"/>
    <property type="match status" value="1"/>
</dbReference>
<feature type="region of interest" description="Disordered" evidence="1">
    <location>
        <begin position="978"/>
        <end position="1031"/>
    </location>
</feature>
<dbReference type="Pfam" id="PF16561">
    <property type="entry name" value="AMPK1_CBM"/>
    <property type="match status" value="1"/>
</dbReference>